<keyword evidence="1" id="KW-0560">Oxidoreductase</keyword>
<organism evidence="3 4">
    <name type="scientific">Fusibacter ferrireducens</name>
    <dbReference type="NCBI Taxonomy" id="2785058"/>
    <lineage>
        <taxon>Bacteria</taxon>
        <taxon>Bacillati</taxon>
        <taxon>Bacillota</taxon>
        <taxon>Clostridia</taxon>
        <taxon>Eubacteriales</taxon>
        <taxon>Eubacteriales Family XII. Incertae Sedis</taxon>
        <taxon>Fusibacter</taxon>
    </lineage>
</organism>
<evidence type="ECO:0000259" key="2">
    <source>
        <dbReference type="Pfam" id="PF02775"/>
    </source>
</evidence>
<evidence type="ECO:0000256" key="1">
    <source>
        <dbReference type="ARBA" id="ARBA00023002"/>
    </source>
</evidence>
<protein>
    <submittedName>
        <fullName evidence="3">Pyruvate synthase subunit beta</fullName>
    </submittedName>
</protein>
<evidence type="ECO:0000313" key="4">
    <source>
        <dbReference type="Proteomes" id="UP000614200"/>
    </source>
</evidence>
<keyword evidence="4" id="KW-1185">Reference proteome</keyword>
<dbReference type="EMBL" id="JADKNH010000019">
    <property type="protein sequence ID" value="MBF4695741.1"/>
    <property type="molecule type" value="Genomic_DNA"/>
</dbReference>
<dbReference type="Pfam" id="PF02775">
    <property type="entry name" value="TPP_enzyme_C"/>
    <property type="match status" value="1"/>
</dbReference>
<reference evidence="3 4" key="1">
    <citation type="submission" date="2020-11" db="EMBL/GenBank/DDBJ databases">
        <title>Fusibacter basophilias sp. nov.</title>
        <authorList>
            <person name="Qiu D."/>
        </authorList>
    </citation>
    <scope>NUCLEOTIDE SEQUENCE [LARGE SCALE GENOMIC DNA]</scope>
    <source>
        <strain evidence="3 4">Q10-2</strain>
    </source>
</reference>
<keyword evidence="3" id="KW-0670">Pyruvate</keyword>
<feature type="domain" description="Thiamine pyrophosphate enzyme TPP-binding" evidence="2">
    <location>
        <begin position="52"/>
        <end position="213"/>
    </location>
</feature>
<proteinExistence type="predicted"/>
<dbReference type="Proteomes" id="UP000614200">
    <property type="component" value="Unassembled WGS sequence"/>
</dbReference>
<name>A0ABR9ZZ58_9FIRM</name>
<dbReference type="InterPro" id="IPR011766">
    <property type="entry name" value="TPP_enzyme_TPP-bd"/>
</dbReference>
<sequence length="300" mass="32417">MTINKSIKLNARNITSDEYFYGHKACGGCGESLALRLALKVLGDEAYLSLPAGCMAAVSFIYPNMAFKNNAMITPFASTAAVATGVAAGLKALNRKHLSVGFAGDGGTADIGIQALSGAIDRGEKFIYICTDNEAYMNTGIQKSGLTPFGASTTTTPAGKVIRGNIKPKKNMFEIVAAHGIKYAATASVGYLEDFMNKVQKAKEADGPAYIHVFSPCPTGWGHESDQTIAIAKEVVDNGLWYLAEYENGKFSLNKKPDLSSDIRPYLKGQARFKHLQDEDIQIVEALRAEKWAQMLAEWQ</sequence>
<evidence type="ECO:0000313" key="3">
    <source>
        <dbReference type="EMBL" id="MBF4695741.1"/>
    </source>
</evidence>
<accession>A0ABR9ZZ58</accession>
<dbReference type="SUPFAM" id="SSF52518">
    <property type="entry name" value="Thiamin diphosphate-binding fold (THDP-binding)"/>
    <property type="match status" value="1"/>
</dbReference>
<dbReference type="PANTHER" id="PTHR42897">
    <property type="entry name" value="PYRUVATE SYNTHASE SUBUNIT PORB"/>
    <property type="match status" value="1"/>
</dbReference>
<comment type="caution">
    <text evidence="3">The sequence shown here is derived from an EMBL/GenBank/DDBJ whole genome shotgun (WGS) entry which is preliminary data.</text>
</comment>
<gene>
    <name evidence="3" type="ORF">ISU02_21810</name>
</gene>
<dbReference type="InterPro" id="IPR051479">
    <property type="entry name" value="PorB-like"/>
</dbReference>
<dbReference type="Gene3D" id="3.40.50.970">
    <property type="match status" value="2"/>
</dbReference>
<dbReference type="RefSeq" id="WP_194703978.1">
    <property type="nucleotide sequence ID" value="NZ_JADKNH010000019.1"/>
</dbReference>
<dbReference type="PANTHER" id="PTHR42897:SF1">
    <property type="entry name" value="2-OXOACID OXIDOREDUCTASE (FERREDOXIN)"/>
    <property type="match status" value="1"/>
</dbReference>
<dbReference type="InterPro" id="IPR029061">
    <property type="entry name" value="THDP-binding"/>
</dbReference>